<evidence type="ECO:0000313" key="2">
    <source>
        <dbReference type="Proteomes" id="UP001149860"/>
    </source>
</evidence>
<protein>
    <submittedName>
        <fullName evidence="1">Uncharacterized protein</fullName>
    </submittedName>
</protein>
<keyword evidence="2" id="KW-1185">Reference proteome</keyword>
<evidence type="ECO:0000313" key="1">
    <source>
        <dbReference type="EMBL" id="XFD39979.1"/>
    </source>
</evidence>
<proteinExistence type="predicted"/>
<name>A0ACD5DFT9_9LACO</name>
<accession>A0ACD5DFT9</accession>
<gene>
    <name evidence="1" type="ORF">O0236_001350</name>
</gene>
<organism evidence="1 2">
    <name type="scientific">Lentilactobacillus terminaliae</name>
    <dbReference type="NCBI Taxonomy" id="3003483"/>
    <lineage>
        <taxon>Bacteria</taxon>
        <taxon>Bacillati</taxon>
        <taxon>Bacillota</taxon>
        <taxon>Bacilli</taxon>
        <taxon>Lactobacillales</taxon>
        <taxon>Lactobacillaceae</taxon>
        <taxon>Lentilactobacillus</taxon>
    </lineage>
</organism>
<dbReference type="EMBL" id="CP168151">
    <property type="protein sequence ID" value="XFD39979.1"/>
    <property type="molecule type" value="Genomic_DNA"/>
</dbReference>
<reference evidence="1" key="1">
    <citation type="submission" date="2024-08" db="EMBL/GenBank/DDBJ databases">
        <title>Lentilactobacillus sp. nov., isolated from tree bark.</title>
        <authorList>
            <person name="Phuengjayaem S."/>
            <person name="Tanasupawat S."/>
        </authorList>
    </citation>
    <scope>NUCLEOTIDE SEQUENCE</scope>
    <source>
        <strain evidence="1">SPB1-3</strain>
    </source>
</reference>
<dbReference type="Proteomes" id="UP001149860">
    <property type="component" value="Chromosome"/>
</dbReference>
<sequence length="216" mass="24773">MVKQGKFAKSSKQKQIKQILKAKRKPQGRIINDSEFENFLLVRYGLTLKKKLNSEVKESVQRFLQQWILVGGNQSTWSVEAMLPQVLQQLNVSLPWQFYKQIADNFSEFQSFLQRELKAVPLKERKALTDELSDGDVNDVIAGQLAANTFIATMGGNQEMLQKVTQSQLEDVLNSFSHEEAIDWDKVRNIFDPMGFEIPSGLDMPTKKWLETMSES</sequence>